<dbReference type="PANTHER" id="PTHR36245:SF7">
    <property type="entry name" value="GLYCINE-RICH PROTEIN"/>
    <property type="match status" value="1"/>
</dbReference>
<evidence type="ECO:0000313" key="2">
    <source>
        <dbReference type="Proteomes" id="UP000694918"/>
    </source>
</evidence>
<dbReference type="GeneID" id="105125448"/>
<evidence type="ECO:0000313" key="4">
    <source>
        <dbReference type="RefSeq" id="XP_011024191.1"/>
    </source>
</evidence>
<name>A0AAJ6XMJ7_POPEU</name>
<evidence type="ECO:0000313" key="3">
    <source>
        <dbReference type="RefSeq" id="XP_011014978.1"/>
    </source>
</evidence>
<dbReference type="KEGG" id="peu:105125448"/>
<dbReference type="KEGG" id="peu:105118682"/>
<sequence length="182" mass="18717">MLGGLPRKREDEVPQGGYREARALQAPFMQYKGKMGFLLGLLVITSLCLSASSTPLDDKPFLPGRSRTDTLQENNLGAAGTHEHGIGSIDDDSNERSGIVHSSKFAHGGSAHGRAHGGGATGAADDANGAGEAQGGGAVVPVVIAGAAANHRPNNHHNAGSRQVNCIVPTLITTTFVALIVH</sequence>
<keyword evidence="2" id="KW-1185">Reference proteome</keyword>
<feature type="region of interest" description="Disordered" evidence="1">
    <location>
        <begin position="77"/>
        <end position="129"/>
    </location>
</feature>
<accession>A0AAJ6XMJ7</accession>
<dbReference type="PANTHER" id="PTHR36245">
    <property type="entry name" value="GLYCINE-RICH PROTEIN DOT1-LIKE"/>
    <property type="match status" value="1"/>
</dbReference>
<dbReference type="Proteomes" id="UP000694918">
    <property type="component" value="Unplaced"/>
</dbReference>
<organism evidence="2 4">
    <name type="scientific">Populus euphratica</name>
    <name type="common">Euphrates poplar</name>
    <dbReference type="NCBI Taxonomy" id="75702"/>
    <lineage>
        <taxon>Eukaryota</taxon>
        <taxon>Viridiplantae</taxon>
        <taxon>Streptophyta</taxon>
        <taxon>Embryophyta</taxon>
        <taxon>Tracheophyta</taxon>
        <taxon>Spermatophyta</taxon>
        <taxon>Magnoliopsida</taxon>
        <taxon>eudicotyledons</taxon>
        <taxon>Gunneridae</taxon>
        <taxon>Pentapetalae</taxon>
        <taxon>rosids</taxon>
        <taxon>fabids</taxon>
        <taxon>Malpighiales</taxon>
        <taxon>Salicaceae</taxon>
        <taxon>Saliceae</taxon>
        <taxon>Populus</taxon>
    </lineage>
</organism>
<reference evidence="3 4" key="1">
    <citation type="submission" date="2025-04" db="UniProtKB">
        <authorList>
            <consortium name="RefSeq"/>
        </authorList>
    </citation>
    <scope>IDENTIFICATION</scope>
</reference>
<gene>
    <name evidence="4" type="primary">LOC105125448</name>
    <name evidence="3" type="synonym">LOC105118682</name>
</gene>
<dbReference type="RefSeq" id="XP_011014978.1">
    <property type="nucleotide sequence ID" value="XM_011016676.1"/>
</dbReference>
<protein>
    <submittedName>
        <fullName evidence="3">Uncharacterized protein LOC105118682 isoform X1</fullName>
    </submittedName>
    <submittedName>
        <fullName evidence="4">Uncharacterized protein LOC105125448 isoform X1</fullName>
    </submittedName>
</protein>
<evidence type="ECO:0000256" key="1">
    <source>
        <dbReference type="SAM" id="MobiDB-lite"/>
    </source>
</evidence>
<dbReference type="AlphaFoldDB" id="A0AAJ6XMJ7"/>
<proteinExistence type="predicted"/>
<dbReference type="GeneID" id="105118682"/>
<dbReference type="RefSeq" id="XP_011024191.1">
    <property type="nucleotide sequence ID" value="XM_011025889.1"/>
</dbReference>